<name>X1LAQ4_9ZZZZ</name>
<dbReference type="EMBL" id="BARV01006727">
    <property type="protein sequence ID" value="GAI16402.1"/>
    <property type="molecule type" value="Genomic_DNA"/>
</dbReference>
<organism evidence="1">
    <name type="scientific">marine sediment metagenome</name>
    <dbReference type="NCBI Taxonomy" id="412755"/>
    <lineage>
        <taxon>unclassified sequences</taxon>
        <taxon>metagenomes</taxon>
        <taxon>ecological metagenomes</taxon>
    </lineage>
</organism>
<proteinExistence type="predicted"/>
<comment type="caution">
    <text evidence="1">The sequence shown here is derived from an EMBL/GenBank/DDBJ whole genome shotgun (WGS) entry which is preliminary data.</text>
</comment>
<dbReference type="AlphaFoldDB" id="X1LAQ4"/>
<sequence>MAEIRQIVNSHTYWQTAAGIWVPATPTTPLPVTMQEIGLDSGVATGGSDTTLVDTAKDWEVDMWADAILEVDIDGVEYHRTITVNADDTLTFNALPAGVVVSAGDTYSIRRVVSLLSPLAKAAIFNQALPAIGVNWLGADITPTNSPSYLRIYLTVAIAGTLSVVRTVGVPVVEQLNHGVALVTNCAYMFDVEWRTGDGLNFRYSATGANILVFRADEIGAAAA</sequence>
<protein>
    <submittedName>
        <fullName evidence="1">Uncharacterized protein</fullName>
    </submittedName>
</protein>
<gene>
    <name evidence="1" type="ORF">S06H3_13783</name>
</gene>
<reference evidence="1" key="1">
    <citation type="journal article" date="2014" name="Front. Microbiol.">
        <title>High frequency of phylogenetically diverse reductive dehalogenase-homologous genes in deep subseafloor sedimentary metagenomes.</title>
        <authorList>
            <person name="Kawai M."/>
            <person name="Futagami T."/>
            <person name="Toyoda A."/>
            <person name="Takaki Y."/>
            <person name="Nishi S."/>
            <person name="Hori S."/>
            <person name="Arai W."/>
            <person name="Tsubouchi T."/>
            <person name="Morono Y."/>
            <person name="Uchiyama I."/>
            <person name="Ito T."/>
            <person name="Fujiyama A."/>
            <person name="Inagaki F."/>
            <person name="Takami H."/>
        </authorList>
    </citation>
    <scope>NUCLEOTIDE SEQUENCE</scope>
    <source>
        <strain evidence="1">Expedition CK06-06</strain>
    </source>
</reference>
<accession>X1LAQ4</accession>
<evidence type="ECO:0000313" key="1">
    <source>
        <dbReference type="EMBL" id="GAI16402.1"/>
    </source>
</evidence>